<sequence length="677" mass="77786">MLHLLSIHLLYPIFFAIALKENFHPLYPMPNAPAGTIAEGLRSRHVFLGISRTNNPSDTTANRFNFIYSTLVRFFKVPPPAIPLYSPLLTSPPRFIKAPFIPDAIFDLVQSTETMFLEPKAKAKATSTQLHAPSRRQNIPALTQNVPLNPRRPAPGPPTMQPYVPSQRPVPGPPITMQPFVPSQSTSQVMSIEKQAQPQPKTYIQTKPTELIRQIDLSGWVDVLAMTNGQEEEKTRFILTRNRGVPGFRDSLDKMNKVIEERLTEFVVSKLKPTSPDQPPKNTSDTESWLRFFRVFWILFLEVYDTTQNDPPTLSPDIPYFGENNLHRFILLHPFCNPNDVEEDGPKLMEERTEIFWANEILLSISRFFIKLQRTARPTFDHILKRIDIFFNEHVAHINKELGKDVKRTLTKAEESRLTHIAAFLVMLVDSGFITKTKQNIPNIPQDEQKEYERKMRRWRQDRETFEKQFLAKIKKRLDESKLGWIELNVTKHGQTTIGPAISRKIRHPLKTNSTYQDLRLSLATTENVQPTSVHLFWFGENYTESVAELPEVLFEREYDSLMNVIIDLSNPVALTKVEIPYPDSLKTEPSKPQDGRASYPPLMKTPVTVDGFKIDDIIELFRKMRFSSPTLLSASTLLFNSLTFSPKIKFNLSEGKDVDWNLAIQSNMFMDVQASE</sequence>
<comment type="caution">
    <text evidence="2">The sequence shown here is derived from an EMBL/GenBank/DDBJ whole genome shotgun (WGS) entry which is preliminary data.</text>
</comment>
<evidence type="ECO:0000313" key="3">
    <source>
        <dbReference type="Proteomes" id="UP001281761"/>
    </source>
</evidence>
<dbReference type="EMBL" id="JARBJD010000041">
    <property type="protein sequence ID" value="KAK2958028.1"/>
    <property type="molecule type" value="Genomic_DNA"/>
</dbReference>
<name>A0ABQ9Y2V6_9EUKA</name>
<evidence type="ECO:0000313" key="2">
    <source>
        <dbReference type="EMBL" id="KAK2958028.1"/>
    </source>
</evidence>
<proteinExistence type="predicted"/>
<reference evidence="2 3" key="1">
    <citation type="journal article" date="2022" name="bioRxiv">
        <title>Genomics of Preaxostyla Flagellates Illuminates Evolutionary Transitions and the Path Towards Mitochondrial Loss.</title>
        <authorList>
            <person name="Novak L.V.F."/>
            <person name="Treitli S.C."/>
            <person name="Pyrih J."/>
            <person name="Halakuc P."/>
            <person name="Pipaliya S.V."/>
            <person name="Vacek V."/>
            <person name="Brzon O."/>
            <person name="Soukal P."/>
            <person name="Eme L."/>
            <person name="Dacks J.B."/>
            <person name="Karnkowska A."/>
            <person name="Elias M."/>
            <person name="Hampl V."/>
        </authorList>
    </citation>
    <scope>NUCLEOTIDE SEQUENCE [LARGE SCALE GENOMIC DNA]</scope>
    <source>
        <strain evidence="2">NAU3</strain>
        <tissue evidence="2">Gut</tissue>
    </source>
</reference>
<gene>
    <name evidence="2" type="ORF">BLNAU_6954</name>
</gene>
<feature type="signal peptide" evidence="1">
    <location>
        <begin position="1"/>
        <end position="18"/>
    </location>
</feature>
<accession>A0ABQ9Y2V6</accession>
<evidence type="ECO:0000256" key="1">
    <source>
        <dbReference type="SAM" id="SignalP"/>
    </source>
</evidence>
<organism evidence="2 3">
    <name type="scientific">Blattamonas nauphoetae</name>
    <dbReference type="NCBI Taxonomy" id="2049346"/>
    <lineage>
        <taxon>Eukaryota</taxon>
        <taxon>Metamonada</taxon>
        <taxon>Preaxostyla</taxon>
        <taxon>Oxymonadida</taxon>
        <taxon>Blattamonas</taxon>
    </lineage>
</organism>
<protein>
    <submittedName>
        <fullName evidence="2">Uncharacterized protein</fullName>
    </submittedName>
</protein>
<dbReference type="Proteomes" id="UP001281761">
    <property type="component" value="Unassembled WGS sequence"/>
</dbReference>
<keyword evidence="3" id="KW-1185">Reference proteome</keyword>
<keyword evidence="1" id="KW-0732">Signal</keyword>
<feature type="chain" id="PRO_5047289437" evidence="1">
    <location>
        <begin position="19"/>
        <end position="677"/>
    </location>
</feature>